<feature type="region of interest" description="Disordered" evidence="1">
    <location>
        <begin position="1"/>
        <end position="90"/>
    </location>
</feature>
<accession>A0A9C5YWC3</accession>
<evidence type="ECO:0000256" key="1">
    <source>
        <dbReference type="SAM" id="MobiDB-lite"/>
    </source>
</evidence>
<name>A0A9C5YWC3_9MUSC</name>
<dbReference type="Proteomes" id="UP000092443">
    <property type="component" value="Unplaced"/>
</dbReference>
<dbReference type="KEGG" id="gfs:119635842"/>
<dbReference type="GeneID" id="119635842"/>
<dbReference type="PANTHER" id="PTHR31336:SF3">
    <property type="entry name" value="PROTEIN LIN-37 HOMOLOG"/>
    <property type="match status" value="1"/>
</dbReference>
<protein>
    <submittedName>
        <fullName evidence="3">Protein lin-37 homolog</fullName>
    </submittedName>
</protein>
<dbReference type="GO" id="GO:0017053">
    <property type="term" value="C:transcription repressor complex"/>
    <property type="evidence" value="ECO:0007669"/>
    <property type="project" value="InterPro"/>
</dbReference>
<sequence length="262" mass="30063">MKTPPQKRKQQTDVQAARGRLRGALKDTLDTLPAQQGSNDEAASNDETERRPVPPQKHGQRGRPPKYLQSLRHNPVASVTPPLTPSKKRKRDLLIASSQAAQKIQAESFVMKLFDRSLDLSKYSEQTPLYPICRAWMANQPRNPSIRSFREKQSPAPPERKDNCGEILSQLKSGELKEVISMPKPKKADIPKIPPQNLSAKSTEIEEFAKVNDKLKDASQEELLVYHLSNWKQIKRGWQKHTRHYQQRNDMNFLIIKELLKH</sequence>
<evidence type="ECO:0000313" key="3">
    <source>
        <dbReference type="RefSeq" id="XP_037886778.1"/>
    </source>
</evidence>
<dbReference type="AlphaFoldDB" id="A0A9C5YWC3"/>
<dbReference type="RefSeq" id="XP_037886778.1">
    <property type="nucleotide sequence ID" value="XM_038030850.1"/>
</dbReference>
<dbReference type="GO" id="GO:0031523">
    <property type="term" value="C:Myb complex"/>
    <property type="evidence" value="ECO:0007669"/>
    <property type="project" value="TreeGrafter"/>
</dbReference>
<dbReference type="InterPro" id="IPR028226">
    <property type="entry name" value="LIN37"/>
</dbReference>
<dbReference type="GO" id="GO:0000122">
    <property type="term" value="P:negative regulation of transcription by RNA polymerase II"/>
    <property type="evidence" value="ECO:0007669"/>
    <property type="project" value="TreeGrafter"/>
</dbReference>
<reference evidence="3" key="1">
    <citation type="submission" date="2025-08" db="UniProtKB">
        <authorList>
            <consortium name="RefSeq"/>
        </authorList>
    </citation>
    <scope>IDENTIFICATION</scope>
    <source>
        <tissue evidence="3">Whole body pupa</tissue>
    </source>
</reference>
<organism evidence="2 3">
    <name type="scientific">Glossina fuscipes</name>
    <dbReference type="NCBI Taxonomy" id="7396"/>
    <lineage>
        <taxon>Eukaryota</taxon>
        <taxon>Metazoa</taxon>
        <taxon>Ecdysozoa</taxon>
        <taxon>Arthropoda</taxon>
        <taxon>Hexapoda</taxon>
        <taxon>Insecta</taxon>
        <taxon>Pterygota</taxon>
        <taxon>Neoptera</taxon>
        <taxon>Endopterygota</taxon>
        <taxon>Diptera</taxon>
        <taxon>Brachycera</taxon>
        <taxon>Muscomorpha</taxon>
        <taxon>Hippoboscoidea</taxon>
        <taxon>Glossinidae</taxon>
        <taxon>Glossina</taxon>
    </lineage>
</organism>
<keyword evidence="2" id="KW-1185">Reference proteome</keyword>
<evidence type="ECO:0000313" key="2">
    <source>
        <dbReference type="Proteomes" id="UP000092443"/>
    </source>
</evidence>
<proteinExistence type="predicted"/>
<feature type="compositionally biased region" description="Polar residues" evidence="1">
    <location>
        <begin position="33"/>
        <end position="42"/>
    </location>
</feature>
<gene>
    <name evidence="3" type="primary">LOC119635842</name>
</gene>
<dbReference type="Pfam" id="PF15306">
    <property type="entry name" value="LIN37"/>
    <property type="match status" value="1"/>
</dbReference>
<dbReference type="PANTHER" id="PTHR31336">
    <property type="entry name" value="LIN37 HOMOLOG"/>
    <property type="match status" value="1"/>
</dbReference>